<evidence type="ECO:0000313" key="1">
    <source>
        <dbReference type="EMBL" id="KAL0959450.1"/>
    </source>
</evidence>
<accession>A0ABR3JU77</accession>
<sequence>MQDIIEKILIPCSLDGTHTLPNDEPLELQRVRPTAYSAADGAAPSRPQSITYHFTQLEVVPIHMGEFTSVYQTHLRIEGFPSFTVVLKTDVHTKERRPKQFRREAAVYENDLRRYQGGYIPRCYGLFQGVVDEDIYSVLVLEYAGEPIHYSAHEFSPDFKIDVINKLATLHRHGFQHGDLDDRNILNNKGKAIFIDLESVQSHECDLKQALILDDLQPSIDQFGCDEIYETAFMLGFWQRLCVDFQGCPVYLSAIQPGRAENLVERIRYKLWSNEDREQALEEARRLIDEIESWRAWYKCLKAQDRLLPPSNAAHSQQNAPEAVTTV</sequence>
<gene>
    <name evidence="1" type="ORF">HGRIS_014694</name>
</gene>
<dbReference type="EMBL" id="JASNQZ010000003">
    <property type="protein sequence ID" value="KAL0959450.1"/>
    <property type="molecule type" value="Genomic_DNA"/>
</dbReference>
<proteinExistence type="predicted"/>
<evidence type="ECO:0000313" key="2">
    <source>
        <dbReference type="Proteomes" id="UP001556367"/>
    </source>
</evidence>
<dbReference type="InterPro" id="IPR011009">
    <property type="entry name" value="Kinase-like_dom_sf"/>
</dbReference>
<keyword evidence="2" id="KW-1185">Reference proteome</keyword>
<reference evidence="2" key="1">
    <citation type="submission" date="2024-06" db="EMBL/GenBank/DDBJ databases">
        <title>Multi-omics analyses provide insights into the biosynthesis of the anticancer antibiotic pleurotin in Hohenbuehelia grisea.</title>
        <authorList>
            <person name="Weaver J.A."/>
            <person name="Alberti F."/>
        </authorList>
    </citation>
    <scope>NUCLEOTIDE SEQUENCE [LARGE SCALE GENOMIC DNA]</scope>
    <source>
        <strain evidence="2">T-177</strain>
    </source>
</reference>
<dbReference type="SUPFAM" id="SSF56112">
    <property type="entry name" value="Protein kinase-like (PK-like)"/>
    <property type="match status" value="1"/>
</dbReference>
<dbReference type="Gene3D" id="1.10.510.10">
    <property type="entry name" value="Transferase(Phosphotransferase) domain 1"/>
    <property type="match status" value="1"/>
</dbReference>
<name>A0ABR3JU77_9AGAR</name>
<protein>
    <submittedName>
        <fullName evidence="1">Uncharacterized protein</fullName>
    </submittedName>
</protein>
<organism evidence="1 2">
    <name type="scientific">Hohenbuehelia grisea</name>
    <dbReference type="NCBI Taxonomy" id="104357"/>
    <lineage>
        <taxon>Eukaryota</taxon>
        <taxon>Fungi</taxon>
        <taxon>Dikarya</taxon>
        <taxon>Basidiomycota</taxon>
        <taxon>Agaricomycotina</taxon>
        <taxon>Agaricomycetes</taxon>
        <taxon>Agaricomycetidae</taxon>
        <taxon>Agaricales</taxon>
        <taxon>Pleurotineae</taxon>
        <taxon>Pleurotaceae</taxon>
        <taxon>Hohenbuehelia</taxon>
    </lineage>
</organism>
<dbReference type="Proteomes" id="UP001556367">
    <property type="component" value="Unassembled WGS sequence"/>
</dbReference>
<comment type="caution">
    <text evidence="1">The sequence shown here is derived from an EMBL/GenBank/DDBJ whole genome shotgun (WGS) entry which is preliminary data.</text>
</comment>